<feature type="region of interest" description="Disordered" evidence="6">
    <location>
        <begin position="607"/>
        <end position="639"/>
    </location>
</feature>
<name>A0ABQ9FDM4_TEGGR</name>
<protein>
    <recommendedName>
        <fullName evidence="7">HYDIN/VesB/CFA65-like Ig-like domain-containing protein</fullName>
    </recommendedName>
</protein>
<evidence type="ECO:0000313" key="9">
    <source>
        <dbReference type="Proteomes" id="UP001217089"/>
    </source>
</evidence>
<comment type="caution">
    <text evidence="8">The sequence shown here is derived from an EMBL/GenBank/DDBJ whole genome shotgun (WGS) entry which is preliminary data.</text>
</comment>
<evidence type="ECO:0000313" key="8">
    <source>
        <dbReference type="EMBL" id="KAJ8314395.1"/>
    </source>
</evidence>
<evidence type="ECO:0000259" key="7">
    <source>
        <dbReference type="Pfam" id="PF22544"/>
    </source>
</evidence>
<feature type="domain" description="HYDIN/VesB/CFA65-like Ig-like" evidence="7">
    <location>
        <begin position="149"/>
        <end position="249"/>
    </location>
</feature>
<dbReference type="EMBL" id="JARBDR010000342">
    <property type="protein sequence ID" value="KAJ8314395.1"/>
    <property type="molecule type" value="Genomic_DNA"/>
</dbReference>
<dbReference type="PANTHER" id="PTHR46348">
    <property type="entry name" value="DELETED IN LUNG AND ESOPHAGEAL CANCER PROTEIN 1"/>
    <property type="match status" value="1"/>
</dbReference>
<proteinExistence type="predicted"/>
<dbReference type="Gene3D" id="2.60.40.10">
    <property type="entry name" value="Immunoglobulins"/>
    <property type="match status" value="5"/>
</dbReference>
<dbReference type="PANTHER" id="PTHR46348:SF1">
    <property type="entry name" value="DELETED IN LUNG AND ESOPHAGEAL CANCER PROTEIN 1"/>
    <property type="match status" value="1"/>
</dbReference>
<evidence type="ECO:0000256" key="2">
    <source>
        <dbReference type="ARBA" id="ARBA00004496"/>
    </source>
</evidence>
<reference evidence="8 9" key="1">
    <citation type="submission" date="2022-12" db="EMBL/GenBank/DDBJ databases">
        <title>Chromosome-level genome of Tegillarca granosa.</title>
        <authorList>
            <person name="Kim J."/>
        </authorList>
    </citation>
    <scope>NUCLEOTIDE SEQUENCE [LARGE SCALE GENOMIC DNA]</scope>
    <source>
        <strain evidence="8">Teg-2019</strain>
        <tissue evidence="8">Adductor muscle</tissue>
    </source>
</reference>
<organism evidence="8 9">
    <name type="scientific">Tegillarca granosa</name>
    <name type="common">Malaysian cockle</name>
    <name type="synonym">Anadara granosa</name>
    <dbReference type="NCBI Taxonomy" id="220873"/>
    <lineage>
        <taxon>Eukaryota</taxon>
        <taxon>Metazoa</taxon>
        <taxon>Spiralia</taxon>
        <taxon>Lophotrochozoa</taxon>
        <taxon>Mollusca</taxon>
        <taxon>Bivalvia</taxon>
        <taxon>Autobranchia</taxon>
        <taxon>Pteriomorphia</taxon>
        <taxon>Arcoida</taxon>
        <taxon>Arcoidea</taxon>
        <taxon>Arcidae</taxon>
        <taxon>Tegillarca</taxon>
    </lineage>
</organism>
<dbReference type="InterPro" id="IPR053879">
    <property type="entry name" value="HYDIN_VesB_CFA65-like_Ig"/>
</dbReference>
<dbReference type="Pfam" id="PF23316">
    <property type="entry name" value="Ig_DLEC1_6th"/>
    <property type="match status" value="1"/>
</dbReference>
<evidence type="ECO:0000256" key="5">
    <source>
        <dbReference type="ARBA" id="ARBA00023273"/>
    </source>
</evidence>
<dbReference type="Proteomes" id="UP001217089">
    <property type="component" value="Unassembled WGS sequence"/>
</dbReference>
<accession>A0ABQ9FDM4</accession>
<evidence type="ECO:0000256" key="1">
    <source>
        <dbReference type="ARBA" id="ARBA00004138"/>
    </source>
</evidence>
<dbReference type="Pfam" id="PF22544">
    <property type="entry name" value="HYDIN_VesB_CFA65-like_Ig"/>
    <property type="match status" value="1"/>
</dbReference>
<keyword evidence="4" id="KW-0969">Cilium</keyword>
<sequence length="1011" mass="113144">MEEFENDDSSEDDDNVIFLNNNDIKQFRDITALEIEVKGKSTPLNVVLHPYAVYVPGQTLAGSTIKRMVTMANHSRSTITFQWQPVTEKHIIEVEPPFGELDPGMAMDMELSITGSEPGKVDQTLYCYVMNLEEPLHLHVEAEFKGPELMIEEPDINFGLVRLGQTVEREITLSNMSQITSKWSIQDSPEFSSSIDSIVESEFIFKPSSGELSPLEVKKVKVQFKPTDTKTVRRIFEVSVEDGKECHISAFGEVQTPMVCLSSCEICIEEVYKDVPVVCQAELVNQILLPTMFEWGEVEGIHASDCSIELEPKSGKINPKEVKPITINFIAHRQGEFSELRIPCKVEGMDNPLYLGIFCDVRGLSVNYRTSQEGHQASDFSEDAVLNFGEVKLGSTPKLYLHLRNESAITARYSFNMEYFYAKPPTPPSENKDGTAAKSQRRLLGRTPNLADPLSKTPMKAQHDLSQAMLSQGRGAAFVCNPASGMLQPFGEEIIEVVAYSDMWGDYTDKLICTVGDLEATLIPVSMKVVGCPLNFQMVSSKPDQQPVVRFGTHVSGVPKTSRSMKINNPSPFDLRVDWEVFNIVENDDKLLDLIVSFGQSFPLRDENGDEIIPPAEEPTPIRRVPTDFIPNTPDTSPSISREVTYTVENEGVVSPIPEEVTEVTEEKQPPKLISLFCRSHEGVQSFKPYDVRPRQVIVPARSNTHVNVRFTPLPTEEVTSDMDCVGYGLGYMSLDKGYDMSSLRIDMTAHIKPALLNIECEDDDGMKYRSAMSDLLEGTHTKGESFKVCGVKLSNQTQTPLTFRLVTKKPFILVELDPSTNKEGLTMAEMTDMQTLRPQHNLFTTLSLLGLLENPDDKTSEDEVLHSGRKLNIKDSLIVEFNNNTKQEVPLEATLSVPQMELSKESLDFGTCLVGQRRELQFLISNRTASHCRWSVTWEPMSDTCTSDTFSVLPSSGHLDAHITHLSNSQALLKIFFIAKHAEHYEGVFVFHGDLGEEDRKLYVRGEGSL</sequence>
<keyword evidence="5" id="KW-0966">Cell projection</keyword>
<evidence type="ECO:0000256" key="4">
    <source>
        <dbReference type="ARBA" id="ARBA00023069"/>
    </source>
</evidence>
<gene>
    <name evidence="8" type="ORF">KUTeg_008956</name>
</gene>
<keyword evidence="3" id="KW-0963">Cytoplasm</keyword>
<comment type="subcellular location">
    <subcellularLocation>
        <location evidence="1">Cell projection</location>
        <location evidence="1">Cilium</location>
    </subcellularLocation>
    <subcellularLocation>
        <location evidence="2">Cytoplasm</location>
    </subcellularLocation>
</comment>
<dbReference type="InterPro" id="IPR013783">
    <property type="entry name" value="Ig-like_fold"/>
</dbReference>
<keyword evidence="9" id="KW-1185">Reference proteome</keyword>
<evidence type="ECO:0000256" key="3">
    <source>
        <dbReference type="ARBA" id="ARBA00022490"/>
    </source>
</evidence>
<dbReference type="InterPro" id="IPR033304">
    <property type="entry name" value="DLEC1"/>
</dbReference>
<evidence type="ECO:0000256" key="6">
    <source>
        <dbReference type="SAM" id="MobiDB-lite"/>
    </source>
</evidence>